<evidence type="ECO:0000313" key="5">
    <source>
        <dbReference type="Proteomes" id="UP001609821"/>
    </source>
</evidence>
<dbReference type="CDD" id="cd05232">
    <property type="entry name" value="UDP_G4E_4_SDR_e"/>
    <property type="match status" value="1"/>
</dbReference>
<keyword evidence="5" id="KW-1185">Reference proteome</keyword>
<reference evidence="4 5" key="1">
    <citation type="submission" date="2024-10" db="EMBL/GenBank/DDBJ databases">
        <title>Aeromonas and Pseudomonas from the Cagarras Archipelago, Rio de Janeiro, Brazil.</title>
        <authorList>
            <person name="Canellas A.L.B."/>
            <person name="Laport M.S."/>
        </authorList>
    </citation>
    <scope>NUCLEOTIDE SEQUENCE [LARGE SCALE GENOMIC DNA]</scope>
    <source>
        <strain evidence="4 5">CPF-4</strain>
    </source>
</reference>
<dbReference type="Proteomes" id="UP001609821">
    <property type="component" value="Unassembled WGS sequence"/>
</dbReference>
<evidence type="ECO:0000313" key="4">
    <source>
        <dbReference type="EMBL" id="MFH6567277.1"/>
    </source>
</evidence>
<dbReference type="Gene3D" id="3.40.50.720">
    <property type="entry name" value="NAD(P)-binding Rossmann-like Domain"/>
    <property type="match status" value="1"/>
</dbReference>
<evidence type="ECO:0000259" key="3">
    <source>
        <dbReference type="Pfam" id="PF01370"/>
    </source>
</evidence>
<comment type="caution">
    <text evidence="4">The sequence shown here is derived from an EMBL/GenBank/DDBJ whole genome shotgun (WGS) entry which is preliminary data.</text>
</comment>
<accession>A0ABW7M045</accession>
<comment type="pathway">
    <text evidence="1">Bacterial outer membrane biogenesis; LPS O-antigen biosynthesis.</text>
</comment>
<dbReference type="RefSeq" id="WP_261741683.1">
    <property type="nucleotide sequence ID" value="NZ_JBINXA010000048.1"/>
</dbReference>
<gene>
    <name evidence="4" type="ORF">ACHMWK_15045</name>
</gene>
<proteinExistence type="inferred from homology"/>
<feature type="domain" description="NAD-dependent epimerase/dehydratase" evidence="3">
    <location>
        <begin position="12"/>
        <end position="236"/>
    </location>
</feature>
<name>A0ABW7M045_9PSED</name>
<evidence type="ECO:0000256" key="2">
    <source>
        <dbReference type="ARBA" id="ARBA00007637"/>
    </source>
</evidence>
<dbReference type="EMBL" id="JBINXB010000021">
    <property type="protein sequence ID" value="MFH6567277.1"/>
    <property type="molecule type" value="Genomic_DNA"/>
</dbReference>
<dbReference type="InterPro" id="IPR036291">
    <property type="entry name" value="NAD(P)-bd_dom_sf"/>
</dbReference>
<organism evidence="4 5">
    <name type="scientific">Pseudomonas kulmbachensis</name>
    <dbReference type="NCBI Taxonomy" id="3043408"/>
    <lineage>
        <taxon>Bacteria</taxon>
        <taxon>Pseudomonadati</taxon>
        <taxon>Pseudomonadota</taxon>
        <taxon>Gammaproteobacteria</taxon>
        <taxon>Pseudomonadales</taxon>
        <taxon>Pseudomonadaceae</taxon>
        <taxon>Pseudomonas</taxon>
    </lineage>
</organism>
<dbReference type="Pfam" id="PF01370">
    <property type="entry name" value="Epimerase"/>
    <property type="match status" value="1"/>
</dbReference>
<evidence type="ECO:0000256" key="1">
    <source>
        <dbReference type="ARBA" id="ARBA00005125"/>
    </source>
</evidence>
<dbReference type="InterPro" id="IPR001509">
    <property type="entry name" value="Epimerase_deHydtase"/>
</dbReference>
<dbReference type="SUPFAM" id="SSF51735">
    <property type="entry name" value="NAD(P)-binding Rossmann-fold domains"/>
    <property type="match status" value="1"/>
</dbReference>
<dbReference type="PANTHER" id="PTHR43000">
    <property type="entry name" value="DTDP-D-GLUCOSE 4,6-DEHYDRATASE-RELATED"/>
    <property type="match status" value="1"/>
</dbReference>
<comment type="similarity">
    <text evidence="2">Belongs to the NAD(P)-dependent epimerase/dehydratase family.</text>
</comment>
<protein>
    <submittedName>
        <fullName evidence="4">UDP-glucose 4-epimerase family protein</fullName>
    </submittedName>
</protein>
<sequence>MTIETSPEALRVLITGATGFVGSALVKALDNDVRYVPLSVVRSKAQGCESSAGTFYISDLSSTTDWRDGLKDCAVVVHTAARVHVMNEVASDALAEFRKVNVAGTLRLARQAAEAGVRRFVFISSVKVNGESTDGGRPFTAEDLPAPSDPYGVSKQEAEEALRVVSAETGMEVVIIRPTLVYGPGVKANFRSMMGWIKKGVPLPFGAIHNKRSLVAIDNLVSLITVCLSHPKAAGEVFLASDGVDLSTTELLRKTAAALGVKSRLIPVPARLLIACAIITGRRSLSQRLCGSLQVDPQKTQSVLGWSPPVSVDDALNRTAEEFLGCHSC</sequence>